<proteinExistence type="predicted"/>
<comment type="caution">
    <text evidence="1">The sequence shown here is derived from an EMBL/GenBank/DDBJ whole genome shotgun (WGS) entry which is preliminary data.</text>
</comment>
<evidence type="ECO:0000313" key="1">
    <source>
        <dbReference type="EMBL" id="MPM96795.1"/>
    </source>
</evidence>
<protein>
    <submittedName>
        <fullName evidence="1">Uncharacterized protein</fullName>
    </submittedName>
</protein>
<gene>
    <name evidence="1" type="ORF">SDC9_143960</name>
</gene>
<name>A0A645E5L3_9ZZZZ</name>
<dbReference type="EMBL" id="VSSQ01043138">
    <property type="protein sequence ID" value="MPM96795.1"/>
    <property type="molecule type" value="Genomic_DNA"/>
</dbReference>
<reference evidence="1" key="1">
    <citation type="submission" date="2019-08" db="EMBL/GenBank/DDBJ databases">
        <authorList>
            <person name="Kucharzyk K."/>
            <person name="Murdoch R.W."/>
            <person name="Higgins S."/>
            <person name="Loffler F."/>
        </authorList>
    </citation>
    <scope>NUCLEOTIDE SEQUENCE</scope>
</reference>
<accession>A0A645E5L3</accession>
<dbReference type="AlphaFoldDB" id="A0A645E5L3"/>
<organism evidence="1">
    <name type="scientific">bioreactor metagenome</name>
    <dbReference type="NCBI Taxonomy" id="1076179"/>
    <lineage>
        <taxon>unclassified sequences</taxon>
        <taxon>metagenomes</taxon>
        <taxon>ecological metagenomes</taxon>
    </lineage>
</organism>
<sequence length="61" mass="7209">MNKKVILLFIIKKITYFSNEGVYLLVIWRGMNYFAIYVIYNINIVRVSEAALILFSIKSFI</sequence>